<gene>
    <name evidence="8" type="ORF">SAMN04488069_11172</name>
</gene>
<evidence type="ECO:0000256" key="6">
    <source>
        <dbReference type="ARBA" id="ARBA00023133"/>
    </source>
</evidence>
<comment type="similarity">
    <text evidence="2">Belongs to the aerobic coproporphyrinogen-III oxidase family.</text>
</comment>
<evidence type="ECO:0000256" key="5">
    <source>
        <dbReference type="ARBA" id="ARBA00023002"/>
    </source>
</evidence>
<dbReference type="SUPFAM" id="SSF102886">
    <property type="entry name" value="Coproporphyrinogen III oxidase"/>
    <property type="match status" value="1"/>
</dbReference>
<keyword evidence="9" id="KW-1185">Reference proteome</keyword>
<dbReference type="Proteomes" id="UP000199249">
    <property type="component" value="Unassembled WGS sequence"/>
</dbReference>
<dbReference type="NCBIfam" id="NF003727">
    <property type="entry name" value="PRK05330.1"/>
    <property type="match status" value="1"/>
</dbReference>
<evidence type="ECO:0000313" key="9">
    <source>
        <dbReference type="Proteomes" id="UP000199249"/>
    </source>
</evidence>
<evidence type="ECO:0000256" key="2">
    <source>
        <dbReference type="ARBA" id="ARBA00010644"/>
    </source>
</evidence>
<name>A0A1H3LPJ9_9BACT</name>
<comment type="pathway">
    <text evidence="1">Porphyrin-containing compound metabolism; protoporphyrin-IX biosynthesis; protoporphyrinogen-IX from coproporphyrinogen-III (O2 route): step 1/1.</text>
</comment>
<keyword evidence="5" id="KW-0560">Oxidoreductase</keyword>
<evidence type="ECO:0000256" key="4">
    <source>
        <dbReference type="ARBA" id="ARBA00012869"/>
    </source>
</evidence>
<dbReference type="PRINTS" id="PR00073">
    <property type="entry name" value="COPRGNOXDASE"/>
</dbReference>
<organism evidence="8 9">
    <name type="scientific">Hymenobacter psychrophilus</name>
    <dbReference type="NCBI Taxonomy" id="651662"/>
    <lineage>
        <taxon>Bacteria</taxon>
        <taxon>Pseudomonadati</taxon>
        <taxon>Bacteroidota</taxon>
        <taxon>Cytophagia</taxon>
        <taxon>Cytophagales</taxon>
        <taxon>Hymenobacteraceae</taxon>
        <taxon>Hymenobacter</taxon>
    </lineage>
</organism>
<evidence type="ECO:0000256" key="3">
    <source>
        <dbReference type="ARBA" id="ARBA00011738"/>
    </source>
</evidence>
<dbReference type="GO" id="GO:0005737">
    <property type="term" value="C:cytoplasm"/>
    <property type="evidence" value="ECO:0007669"/>
    <property type="project" value="TreeGrafter"/>
</dbReference>
<dbReference type="InterPro" id="IPR036406">
    <property type="entry name" value="Coprogen_oxidase_aer_sf"/>
</dbReference>
<comment type="subunit">
    <text evidence="3">Homodimer.</text>
</comment>
<dbReference type="InterPro" id="IPR001260">
    <property type="entry name" value="Coprogen_oxidase_aer"/>
</dbReference>
<sequence length="337" mass="37577">MPDFPASTLAPFPAPPTGLPRFRDTVEAWMRLFQDWLCQQLEATDGSGRFREDAWQHHSGGGGRSRVLTEGTLIEKGGVNFSAVEGRMSDAAARQLLMPSPDYFATGVSVVQHPRSPLAPISHMNVRYFEAGNGEAWFGGGLDLTPIYVDVAQARWFHEQIAQVCQQHGAGYYPRFKKWADEYFYLPHRQETRGVGGIFFDRLIVGKEADAEQLFAFVRAVGEVYGRSYCKLLRQNAGQAHTEAQKKWQLVRRGRYAEFNLAIDRGTRFGLETGGRTESILMSLPPQAEWHYNLQPAPDSPEADTQQWLRPGLDWLGASAAVGPRADPSTAETTGQC</sequence>
<dbReference type="AlphaFoldDB" id="A0A1H3LPJ9"/>
<dbReference type="PANTHER" id="PTHR10755">
    <property type="entry name" value="COPROPORPHYRINOGEN III OXIDASE, MITOCHONDRIAL"/>
    <property type="match status" value="1"/>
</dbReference>
<protein>
    <recommendedName>
        <fullName evidence="4">coproporphyrinogen oxidase</fullName>
        <ecNumber evidence="4">1.3.3.3</ecNumber>
    </recommendedName>
</protein>
<reference evidence="9" key="1">
    <citation type="submission" date="2016-10" db="EMBL/GenBank/DDBJ databases">
        <authorList>
            <person name="Varghese N."/>
            <person name="Submissions S."/>
        </authorList>
    </citation>
    <scope>NUCLEOTIDE SEQUENCE [LARGE SCALE GENOMIC DNA]</scope>
    <source>
        <strain evidence="9">CGMCC 1.8975</strain>
    </source>
</reference>
<proteinExistence type="inferred from homology"/>
<dbReference type="Pfam" id="PF01218">
    <property type="entry name" value="Coprogen_oxidas"/>
    <property type="match status" value="1"/>
</dbReference>
<evidence type="ECO:0000313" key="8">
    <source>
        <dbReference type="EMBL" id="SDY66246.1"/>
    </source>
</evidence>
<dbReference type="PROSITE" id="PS01021">
    <property type="entry name" value="COPROGEN_OXIDASE"/>
    <property type="match status" value="1"/>
</dbReference>
<dbReference type="OrthoDB" id="9777553at2"/>
<evidence type="ECO:0000256" key="7">
    <source>
        <dbReference type="ARBA" id="ARBA00023244"/>
    </source>
</evidence>
<keyword evidence="6" id="KW-0350">Heme biosynthesis</keyword>
<keyword evidence="7" id="KW-0627">Porphyrin biosynthesis</keyword>
<dbReference type="EC" id="1.3.3.3" evidence="4"/>
<dbReference type="PIRSF" id="PIRSF000166">
    <property type="entry name" value="Coproporphyri_ox"/>
    <property type="match status" value="1"/>
</dbReference>
<dbReference type="GO" id="GO:0004109">
    <property type="term" value="F:coproporphyrinogen oxidase activity"/>
    <property type="evidence" value="ECO:0007669"/>
    <property type="project" value="UniProtKB-EC"/>
</dbReference>
<dbReference type="PANTHER" id="PTHR10755:SF0">
    <property type="entry name" value="OXYGEN-DEPENDENT COPROPORPHYRINOGEN-III OXIDASE, MITOCHONDRIAL"/>
    <property type="match status" value="1"/>
</dbReference>
<dbReference type="EMBL" id="FNOV01000011">
    <property type="protein sequence ID" value="SDY66246.1"/>
    <property type="molecule type" value="Genomic_DNA"/>
</dbReference>
<accession>A0A1H3LPJ9</accession>
<dbReference type="RefSeq" id="WP_092741984.1">
    <property type="nucleotide sequence ID" value="NZ_FNOV01000011.1"/>
</dbReference>
<dbReference type="GO" id="GO:0006782">
    <property type="term" value="P:protoporphyrinogen IX biosynthetic process"/>
    <property type="evidence" value="ECO:0007669"/>
    <property type="project" value="TreeGrafter"/>
</dbReference>
<dbReference type="Gene3D" id="3.40.1500.10">
    <property type="entry name" value="Coproporphyrinogen III oxidase, aerobic"/>
    <property type="match status" value="1"/>
</dbReference>
<dbReference type="STRING" id="651662.SAMN04488069_11172"/>
<evidence type="ECO:0000256" key="1">
    <source>
        <dbReference type="ARBA" id="ARBA00005168"/>
    </source>
</evidence>
<dbReference type="InterPro" id="IPR018375">
    <property type="entry name" value="Coprogen_oxidase_CS"/>
</dbReference>